<protein>
    <submittedName>
        <fullName evidence="1">Protein ALP1-like</fullName>
    </submittedName>
</protein>
<organism evidence="1 2">
    <name type="scientific">Aphis craccivora</name>
    <name type="common">Cowpea aphid</name>
    <dbReference type="NCBI Taxonomy" id="307492"/>
    <lineage>
        <taxon>Eukaryota</taxon>
        <taxon>Metazoa</taxon>
        <taxon>Ecdysozoa</taxon>
        <taxon>Arthropoda</taxon>
        <taxon>Hexapoda</taxon>
        <taxon>Insecta</taxon>
        <taxon>Pterygota</taxon>
        <taxon>Neoptera</taxon>
        <taxon>Paraneoptera</taxon>
        <taxon>Hemiptera</taxon>
        <taxon>Sternorrhyncha</taxon>
        <taxon>Aphidomorpha</taxon>
        <taxon>Aphidoidea</taxon>
        <taxon>Aphididae</taxon>
        <taxon>Aphidini</taxon>
        <taxon>Aphis</taxon>
        <taxon>Aphis</taxon>
    </lineage>
</organism>
<dbReference type="AlphaFoldDB" id="A0A6G0W3R5"/>
<dbReference type="EMBL" id="VUJU01009397">
    <property type="protein sequence ID" value="KAF0720851.1"/>
    <property type="molecule type" value="Genomic_DNA"/>
</dbReference>
<name>A0A6G0W3R5_APHCR</name>
<dbReference type="Proteomes" id="UP000478052">
    <property type="component" value="Unassembled WGS sequence"/>
</dbReference>
<reference evidence="1 2" key="1">
    <citation type="submission" date="2019-08" db="EMBL/GenBank/DDBJ databases">
        <title>Whole genome of Aphis craccivora.</title>
        <authorList>
            <person name="Voronova N.V."/>
            <person name="Shulinski R.S."/>
            <person name="Bandarenka Y.V."/>
            <person name="Zhorov D.G."/>
            <person name="Warner D."/>
        </authorList>
    </citation>
    <scope>NUCLEOTIDE SEQUENCE [LARGE SCALE GENOMIC DNA]</scope>
    <source>
        <strain evidence="1">180601</strain>
        <tissue evidence="1">Whole Body</tissue>
    </source>
</reference>
<feature type="non-terminal residue" evidence="1">
    <location>
        <position position="121"/>
    </location>
</feature>
<gene>
    <name evidence="1" type="ORF">FWK35_00036067</name>
</gene>
<evidence type="ECO:0000313" key="1">
    <source>
        <dbReference type="EMBL" id="KAF0720851.1"/>
    </source>
</evidence>
<evidence type="ECO:0000313" key="2">
    <source>
        <dbReference type="Proteomes" id="UP000478052"/>
    </source>
</evidence>
<accession>A0A6G0W3R5</accession>
<sequence>MIGHIIVNEKDKKKIKGINVSPVETVGYVVIPIYINKQLFTVQFDIVYDDFPILESVFVHTLYFKMNNTEIVCVAEALGLLDELKKRNYWVHPLNQDRINIKKQFFKFYNDLRDYPDKFFE</sequence>
<proteinExistence type="predicted"/>
<keyword evidence="2" id="KW-1185">Reference proteome</keyword>
<comment type="caution">
    <text evidence="1">The sequence shown here is derived from an EMBL/GenBank/DDBJ whole genome shotgun (WGS) entry which is preliminary data.</text>
</comment>